<proteinExistence type="predicted"/>
<comment type="caution">
    <text evidence="1">The sequence shown here is derived from an EMBL/GenBank/DDBJ whole genome shotgun (WGS) entry which is preliminary data.</text>
</comment>
<name>A0A8J7B8G2_9CYAN</name>
<protein>
    <submittedName>
        <fullName evidence="1">Sigma-70 family RNA polymerase sigma factor</fullName>
    </submittedName>
</protein>
<dbReference type="InterPro" id="IPR036388">
    <property type="entry name" value="WH-like_DNA-bd_sf"/>
</dbReference>
<sequence>MDDLDRKKTLCELEQFARNAILDSNKDIHLILPFIKFQLYRFRLYPQYDVHEVFTEAYCRARNCIRFCEEERFRKLSENIPGWFKATIFNIVREYKKNCQSYSNCAEKAKNLSDTTIPDLEIDNYSNPENLERLKEGLTALRPEDRSILYLRFVMEWSWKEIGDDLLRCGFFPDRQNDSGFWAFLRKRGERTLNRLRRNFFSEQLLATTHLSEH</sequence>
<evidence type="ECO:0000313" key="1">
    <source>
        <dbReference type="EMBL" id="MBE9114463.1"/>
    </source>
</evidence>
<dbReference type="AlphaFoldDB" id="A0A8J7B8G2"/>
<accession>A0A8J7B8G2</accession>
<dbReference type="SUPFAM" id="SSF88659">
    <property type="entry name" value="Sigma3 and sigma4 domains of RNA polymerase sigma factors"/>
    <property type="match status" value="1"/>
</dbReference>
<gene>
    <name evidence="1" type="ORF">IQ249_01000</name>
</gene>
<dbReference type="Gene3D" id="1.10.10.10">
    <property type="entry name" value="Winged helix-like DNA-binding domain superfamily/Winged helix DNA-binding domain"/>
    <property type="match status" value="1"/>
</dbReference>
<dbReference type="EMBL" id="JADEWZ010000001">
    <property type="protein sequence ID" value="MBE9114463.1"/>
    <property type="molecule type" value="Genomic_DNA"/>
</dbReference>
<dbReference type="Proteomes" id="UP000654482">
    <property type="component" value="Unassembled WGS sequence"/>
</dbReference>
<organism evidence="1 2">
    <name type="scientific">Lusitaniella coriacea LEGE 07157</name>
    <dbReference type="NCBI Taxonomy" id="945747"/>
    <lineage>
        <taxon>Bacteria</taxon>
        <taxon>Bacillati</taxon>
        <taxon>Cyanobacteriota</taxon>
        <taxon>Cyanophyceae</taxon>
        <taxon>Spirulinales</taxon>
        <taxon>Lusitaniellaceae</taxon>
        <taxon>Lusitaniella</taxon>
    </lineage>
</organism>
<keyword evidence="2" id="KW-1185">Reference proteome</keyword>
<dbReference type="InterPro" id="IPR013324">
    <property type="entry name" value="RNA_pol_sigma_r3/r4-like"/>
</dbReference>
<evidence type="ECO:0000313" key="2">
    <source>
        <dbReference type="Proteomes" id="UP000654482"/>
    </source>
</evidence>
<dbReference type="RefSeq" id="WP_194027537.1">
    <property type="nucleotide sequence ID" value="NZ_JADEWZ010000001.1"/>
</dbReference>
<reference evidence="1" key="1">
    <citation type="submission" date="2020-10" db="EMBL/GenBank/DDBJ databases">
        <authorList>
            <person name="Castelo-Branco R."/>
            <person name="Eusebio N."/>
            <person name="Adriana R."/>
            <person name="Vieira A."/>
            <person name="Brugerolle De Fraissinette N."/>
            <person name="Rezende De Castro R."/>
            <person name="Schneider M.P."/>
            <person name="Vasconcelos V."/>
            <person name="Leao P.N."/>
        </authorList>
    </citation>
    <scope>NUCLEOTIDE SEQUENCE</scope>
    <source>
        <strain evidence="1">LEGE 07157</strain>
    </source>
</reference>